<evidence type="ECO:0000313" key="6">
    <source>
        <dbReference type="EMBL" id="MTK22728.1"/>
    </source>
</evidence>
<evidence type="ECO:0000256" key="1">
    <source>
        <dbReference type="ARBA" id="ARBA00004370"/>
    </source>
</evidence>
<dbReference type="InterPro" id="IPR010070">
    <property type="entry name" value="YjcZ-like"/>
</dbReference>
<comment type="similarity">
    <text evidence="2">Belongs to the SscA family.</text>
</comment>
<organism evidence="6 7">
    <name type="scientific">Turicibacter sanguinis</name>
    <dbReference type="NCBI Taxonomy" id="154288"/>
    <lineage>
        <taxon>Bacteria</taxon>
        <taxon>Bacillati</taxon>
        <taxon>Bacillota</taxon>
        <taxon>Erysipelotrichia</taxon>
        <taxon>Erysipelotrichales</taxon>
        <taxon>Turicibacteraceae</taxon>
        <taxon>Turicibacter</taxon>
    </lineage>
</organism>
<evidence type="ECO:0000256" key="5">
    <source>
        <dbReference type="ARBA" id="ARBA00023136"/>
    </source>
</evidence>
<proteinExistence type="inferred from homology"/>
<keyword evidence="5" id="KW-0472">Membrane</keyword>
<evidence type="ECO:0000256" key="4">
    <source>
        <dbReference type="ARBA" id="ARBA00022989"/>
    </source>
</evidence>
<dbReference type="GO" id="GO:0016020">
    <property type="term" value="C:membrane"/>
    <property type="evidence" value="ECO:0007669"/>
    <property type="project" value="UniProtKB-SubCell"/>
</dbReference>
<accession>A0A6A8SNF9</accession>
<dbReference type="AlphaFoldDB" id="A0A6A8SNF9"/>
<keyword evidence="4" id="KW-1133">Transmembrane helix</keyword>
<dbReference type="NCBIfam" id="TIGR01732">
    <property type="entry name" value="tiny_TM_bacill"/>
    <property type="match status" value="1"/>
</dbReference>
<sequence length="75" mass="7737">MYNYGTGNNYSYGGYASGYGYGGYAPVAYPMPVYSTGSGCSNNFALILVLFILLVIIGCSHGFGGGNNSGFGCDC</sequence>
<comment type="caution">
    <text evidence="6">The sequence shown here is derived from an EMBL/GenBank/DDBJ whole genome shotgun (WGS) entry which is preliminary data.</text>
</comment>
<reference evidence="6 7" key="1">
    <citation type="journal article" date="2019" name="Nat. Med.">
        <title>A library of human gut bacterial isolates paired with longitudinal multiomics data enables mechanistic microbiome research.</title>
        <authorList>
            <person name="Poyet M."/>
            <person name="Groussin M."/>
            <person name="Gibbons S.M."/>
            <person name="Avila-Pacheco J."/>
            <person name="Jiang X."/>
            <person name="Kearney S.M."/>
            <person name="Perrotta A.R."/>
            <person name="Berdy B."/>
            <person name="Zhao S."/>
            <person name="Lieberman T.D."/>
            <person name="Swanson P.K."/>
            <person name="Smith M."/>
            <person name="Roesemann S."/>
            <person name="Alexander J.E."/>
            <person name="Rich S.A."/>
            <person name="Livny J."/>
            <person name="Vlamakis H."/>
            <person name="Clish C."/>
            <person name="Bullock K."/>
            <person name="Deik A."/>
            <person name="Scott J."/>
            <person name="Pierce K.A."/>
            <person name="Xavier R.J."/>
            <person name="Alm E.J."/>
        </authorList>
    </citation>
    <scope>NUCLEOTIDE SEQUENCE [LARGE SCALE GENOMIC DNA]</scope>
    <source>
        <strain evidence="6 7">BIOML-A198</strain>
    </source>
</reference>
<protein>
    <submittedName>
        <fullName evidence="6">YjcZ family sporulation protein</fullName>
    </submittedName>
</protein>
<evidence type="ECO:0000256" key="2">
    <source>
        <dbReference type="ARBA" id="ARBA00010221"/>
    </source>
</evidence>
<dbReference type="Pfam" id="PF09680">
    <property type="entry name" value="YjcZ_2"/>
    <property type="match status" value="1"/>
</dbReference>
<dbReference type="EMBL" id="WMQE01000053">
    <property type="protein sequence ID" value="MTK22728.1"/>
    <property type="molecule type" value="Genomic_DNA"/>
</dbReference>
<name>A0A6A8SNF9_9FIRM</name>
<gene>
    <name evidence="6" type="ORF">GMA92_15125</name>
</gene>
<evidence type="ECO:0000313" key="7">
    <source>
        <dbReference type="Proteomes" id="UP000487649"/>
    </source>
</evidence>
<comment type="subcellular location">
    <subcellularLocation>
        <location evidence="1">Membrane</location>
    </subcellularLocation>
</comment>
<keyword evidence="3" id="KW-0812">Transmembrane</keyword>
<dbReference type="Proteomes" id="UP000487649">
    <property type="component" value="Unassembled WGS sequence"/>
</dbReference>
<dbReference type="RefSeq" id="WP_006785287.1">
    <property type="nucleotide sequence ID" value="NZ_JAMQUY010000033.1"/>
</dbReference>
<evidence type="ECO:0000256" key="3">
    <source>
        <dbReference type="ARBA" id="ARBA00022692"/>
    </source>
</evidence>